<dbReference type="PATRIC" id="fig|1385369.3.peg.4852"/>
<keyword evidence="2" id="KW-1185">Reference proteome</keyword>
<dbReference type="AlphaFoldDB" id="W9GWC8"/>
<evidence type="ECO:0000313" key="1">
    <source>
        <dbReference type="EMBL" id="EWY38195.1"/>
    </source>
</evidence>
<protein>
    <recommendedName>
        <fullName evidence="3">TIGR02444 family protein</fullName>
    </recommendedName>
</protein>
<name>W9GWC8_9PROT</name>
<dbReference type="Pfam" id="PF09523">
    <property type="entry name" value="DUF2390"/>
    <property type="match status" value="1"/>
</dbReference>
<evidence type="ECO:0000313" key="2">
    <source>
        <dbReference type="Proteomes" id="UP000019486"/>
    </source>
</evidence>
<organism evidence="1 2">
    <name type="scientific">Skermanella stibiiresistens SB22</name>
    <dbReference type="NCBI Taxonomy" id="1385369"/>
    <lineage>
        <taxon>Bacteria</taxon>
        <taxon>Pseudomonadati</taxon>
        <taxon>Pseudomonadota</taxon>
        <taxon>Alphaproteobacteria</taxon>
        <taxon>Rhodospirillales</taxon>
        <taxon>Azospirillaceae</taxon>
        <taxon>Skermanella</taxon>
    </lineage>
</organism>
<comment type="caution">
    <text evidence="1">The sequence shown here is derived from an EMBL/GenBank/DDBJ whole genome shotgun (WGS) entry which is preliminary data.</text>
</comment>
<proteinExistence type="predicted"/>
<dbReference type="RefSeq" id="WP_051512858.1">
    <property type="nucleotide sequence ID" value="NZ_AVFL01000020.1"/>
</dbReference>
<dbReference type="EMBL" id="AVFL01000020">
    <property type="protein sequence ID" value="EWY38195.1"/>
    <property type="molecule type" value="Genomic_DNA"/>
</dbReference>
<accession>W9GWC8</accession>
<gene>
    <name evidence="1" type="ORF">N825_14910</name>
</gene>
<reference evidence="1 2" key="1">
    <citation type="submission" date="2013-08" db="EMBL/GenBank/DDBJ databases">
        <title>The genome sequence of Skermanella stibiiresistens.</title>
        <authorList>
            <person name="Zhu W."/>
            <person name="Wang G."/>
        </authorList>
    </citation>
    <scope>NUCLEOTIDE SEQUENCE [LARGE SCALE GENOMIC DNA]</scope>
    <source>
        <strain evidence="1 2">SB22</strain>
    </source>
</reference>
<evidence type="ECO:0008006" key="3">
    <source>
        <dbReference type="Google" id="ProtNLM"/>
    </source>
</evidence>
<dbReference type="Proteomes" id="UP000019486">
    <property type="component" value="Unassembled WGS sequence"/>
</dbReference>
<dbReference type="STRING" id="1385369.N825_14910"/>
<dbReference type="InterPro" id="IPR012659">
    <property type="entry name" value="CHP02444"/>
</dbReference>
<dbReference type="NCBIfam" id="TIGR02444">
    <property type="entry name" value="TIGR02444 family protein"/>
    <property type="match status" value="1"/>
</dbReference>
<sequence length="176" mass="18709">MATDTGSGAEDGLWRFALDLYGRPGVGEACLSLQDRHGCDVTILLFAAWAGAERGVTLDEADLDTARSAVGAWHDEVVRPLRAIRRRLKQGPPPAPNERTGALRARLQAVEIESERIELEVLAGCLPDRPSDPGAAREAALANLTLAARVPRLDDETQAALRVIADAAASGRTPAL</sequence>